<feature type="compositionally biased region" description="Basic and acidic residues" evidence="3">
    <location>
        <begin position="645"/>
        <end position="657"/>
    </location>
</feature>
<dbReference type="OrthoDB" id="26838at2759"/>
<dbReference type="CDD" id="cd00009">
    <property type="entry name" value="AAA"/>
    <property type="match status" value="1"/>
</dbReference>
<feature type="domain" description="AAA+ ATPase" evidence="4">
    <location>
        <begin position="1267"/>
        <end position="1430"/>
    </location>
</feature>
<feature type="region of interest" description="Disordered" evidence="3">
    <location>
        <begin position="14"/>
        <end position="718"/>
    </location>
</feature>
<dbReference type="GO" id="GO:0005524">
    <property type="term" value="F:ATP binding"/>
    <property type="evidence" value="ECO:0007669"/>
    <property type="project" value="UniProtKB-KW"/>
</dbReference>
<dbReference type="SUPFAM" id="SSF52540">
    <property type="entry name" value="P-loop containing nucleoside triphosphate hydrolases"/>
    <property type="match status" value="1"/>
</dbReference>
<evidence type="ECO:0000313" key="5">
    <source>
        <dbReference type="EnsemblMetazoa" id="XP_030828292"/>
    </source>
</evidence>
<evidence type="ECO:0000256" key="2">
    <source>
        <dbReference type="ARBA" id="ARBA00022840"/>
    </source>
</evidence>
<dbReference type="Gene3D" id="3.40.50.300">
    <property type="entry name" value="P-loop containing nucleotide triphosphate hydrolases"/>
    <property type="match status" value="1"/>
</dbReference>
<feature type="region of interest" description="Disordered" evidence="3">
    <location>
        <begin position="1000"/>
        <end position="1019"/>
    </location>
</feature>
<feature type="compositionally biased region" description="Basic and acidic residues" evidence="3">
    <location>
        <begin position="238"/>
        <end position="258"/>
    </location>
</feature>
<feature type="region of interest" description="Disordered" evidence="3">
    <location>
        <begin position="792"/>
        <end position="983"/>
    </location>
</feature>
<dbReference type="InterPro" id="IPR045735">
    <property type="entry name" value="Spore_III_AA_AAA+_ATPase"/>
</dbReference>
<evidence type="ECO:0000256" key="1">
    <source>
        <dbReference type="ARBA" id="ARBA00022741"/>
    </source>
</evidence>
<dbReference type="InParanoid" id="A0A7M7MY69"/>
<feature type="compositionally biased region" description="Basic and acidic residues" evidence="3">
    <location>
        <begin position="582"/>
        <end position="591"/>
    </location>
</feature>
<dbReference type="GeneID" id="115919212"/>
<feature type="compositionally biased region" description="Basic and acidic residues" evidence="3">
    <location>
        <begin position="613"/>
        <end position="634"/>
    </location>
</feature>
<sequence length="1490" mass="167697">MVESTYANVLQGKAGCLTENAITKQAPPRLTRDETSDIEETSDESIRMHSEDLPPKKQKHQVQKHEHHGNCGSHSQSKEQVNYPQVASAQGEKLTRPSVAASNEKKKQQENSLDKSVRPKTNQSASSVGAVAATSAHQKQQQHPEQLQECIRTLSAKKKKKKKKKKKNNTVEKESPPQLKSNKSGGNVEKEQNQMLPEKMQNDVKSKKSSVTSACGPANPREQTGPSKSPLSLGVPVGKEKNQLKVKVQNDVKPKESRGIGASGPAKTKEQPKQSNSLLSSKEKEKGKMSQQGVQNDAKRKNNSAPKTKTKEQSNSSKNPCPKDTVKKEQNTLPQQKTQSGVKPKKSSVTSDKTSAKTSKQNSSSKSCPSPGATNKKGQSQMPQPKVQNDKKAEKSSVTSASGPAKAKDQPSRQDKHQQKQQENSEVINAVKAESKKKTESSQKFSDKPTCVAKTQEQNSSSKSCPSPGATNKKGQNQMPQPKVQNDKKAEKSSVTSASGPAKAKEQPSRQDKRQQKQQENSEVINAVKAESKKKTESSQKFSDKPTCVAKTQEQNSSSKSCPSPGATNKKGQNQMPQPKVQNDKKAEISSEKGAFGLADTKDQASSSKNSHTPREDVKKEQSQKSQNDVESKKHIVTPSSVPVKAKEQPFKQDKRQQKQQKNSEVNDAVNAESKKTKEPSQKLSDKPALKTEKEHIKSEMNHHRQRPTLFEKRESDASTSIISFTEQKDFPKNDQVLSNKITKPKGKLNQEPNAEKEDMLIQLFQDAEDMLEQVFQDAEDWGADFMTSLAHTPQQQQQNTHVQQQHHQTHQQQQQNTHVQQQHHQTHQQQQQNTDDQQQHHQTPQKQQQNTNVQQQHHQTHQQQQQNTNVQQQHHQTHQQQNTNVQQVYHQTHQQQQQNTNVWQQYNQTHQQKQQNTHVSQKYHQTDQHQQQITNVQQQYHQTHQQQQQNPQWQQQHHQTHLKQQQNTNVRQQYHQTHQQQQQNTNVQQQYQIYQQQQQNTHVQQQHHQTHQQQQNTNVQQQYYQIHQQQQQITNVPNLAPGIIPQIPMGLMLQAQTLPPQQVTFVQWEQQQWVKTSPETKLSTSPQWMKPMVLQFKEGNNPVFIHPLSEQASIPINPCLITDEQDEEFDDLLLSDVIKFVEAFPASIQLALQQLSQESSSYSFIQLAEVVLDVGRKPRARYLKSGLSSEMMEKVLNRDEVTKQDLKGILEDSGFARTSNSQGMVRDTLHRLGLLANIQGEVIGITAKVEHPLPGCLSPLYDIFNKGKSILVVGPTGVGKTTLLREAARVLSDVEKKNVMIIDTLSEIAGEGDIPHQSIGSARRLQVIESNLQHKVMSEAYQNHRPEIVIIDEISSLEEAEKTLHVKLRGIQLIAGVQGKTLADVLLNTALTPITGGIKESVGYPGGVPGRLRTGPVVFDVLVEMLDMERWIIHWDFQWAIDAVLPGGRRTLEVEERKVVKLGGDPDGGLGGQQVLAMRMSSTYKIYTQ</sequence>
<reference evidence="6" key="1">
    <citation type="submission" date="2015-02" db="EMBL/GenBank/DDBJ databases">
        <title>Genome sequencing for Strongylocentrotus purpuratus.</title>
        <authorList>
            <person name="Murali S."/>
            <person name="Liu Y."/>
            <person name="Vee V."/>
            <person name="English A."/>
            <person name="Wang M."/>
            <person name="Skinner E."/>
            <person name="Han Y."/>
            <person name="Muzny D.M."/>
            <person name="Worley K.C."/>
            <person name="Gibbs R.A."/>
        </authorList>
    </citation>
    <scope>NUCLEOTIDE SEQUENCE</scope>
</reference>
<feature type="compositionally biased region" description="Basic and acidic residues" evidence="3">
    <location>
        <begin position="503"/>
        <end position="517"/>
    </location>
</feature>
<feature type="compositionally biased region" description="Polar residues" evidence="3">
    <location>
        <begin position="331"/>
        <end position="352"/>
    </location>
</feature>
<evidence type="ECO:0000256" key="3">
    <source>
        <dbReference type="SAM" id="MobiDB-lite"/>
    </source>
</evidence>
<dbReference type="SMART" id="SM00382">
    <property type="entry name" value="AAA"/>
    <property type="match status" value="1"/>
</dbReference>
<feature type="compositionally biased region" description="Basic and acidic residues" evidence="3">
    <location>
        <begin position="406"/>
        <end position="420"/>
    </location>
</feature>
<feature type="compositionally biased region" description="Polar residues" evidence="3">
    <location>
        <begin position="453"/>
        <end position="484"/>
    </location>
</feature>
<dbReference type="EnsemblMetazoa" id="XM_030972432">
    <property type="protein sequence ID" value="XP_030828292"/>
    <property type="gene ID" value="LOC115919212"/>
</dbReference>
<evidence type="ECO:0000313" key="6">
    <source>
        <dbReference type="Proteomes" id="UP000007110"/>
    </source>
</evidence>
<name>A0A7M7MY69_STRPU</name>
<feature type="compositionally biased region" description="Basic and acidic residues" evidence="3">
    <location>
        <begin position="433"/>
        <end position="447"/>
    </location>
</feature>
<keyword evidence="2" id="KW-0067">ATP-binding</keyword>
<keyword evidence="6" id="KW-1185">Reference proteome</keyword>
<feature type="compositionally biased region" description="Basic and acidic residues" evidence="3">
    <location>
        <begin position="103"/>
        <end position="117"/>
    </location>
</feature>
<dbReference type="Pfam" id="PF19568">
    <property type="entry name" value="Spore_III_AA"/>
    <property type="match status" value="1"/>
</dbReference>
<feature type="compositionally biased region" description="Low complexity" evidence="3">
    <location>
        <begin position="124"/>
        <end position="149"/>
    </location>
</feature>
<organism evidence="5 6">
    <name type="scientific">Strongylocentrotus purpuratus</name>
    <name type="common">Purple sea urchin</name>
    <dbReference type="NCBI Taxonomy" id="7668"/>
    <lineage>
        <taxon>Eukaryota</taxon>
        <taxon>Metazoa</taxon>
        <taxon>Echinodermata</taxon>
        <taxon>Eleutherozoa</taxon>
        <taxon>Echinozoa</taxon>
        <taxon>Echinoidea</taxon>
        <taxon>Euechinoidea</taxon>
        <taxon>Echinacea</taxon>
        <taxon>Camarodonta</taxon>
        <taxon>Echinidea</taxon>
        <taxon>Strongylocentrotidae</taxon>
        <taxon>Strongylocentrotus</taxon>
    </lineage>
</organism>
<dbReference type="InterPro" id="IPR027417">
    <property type="entry name" value="P-loop_NTPase"/>
</dbReference>
<feature type="compositionally biased region" description="Polar residues" evidence="3">
    <location>
        <begin position="221"/>
        <end position="230"/>
    </location>
</feature>
<dbReference type="Proteomes" id="UP000007110">
    <property type="component" value="Unassembled WGS sequence"/>
</dbReference>
<feature type="compositionally biased region" description="Low complexity" evidence="3">
    <location>
        <begin position="929"/>
        <end position="983"/>
    </location>
</feature>
<protein>
    <recommendedName>
        <fullName evidence="4">AAA+ ATPase domain-containing protein</fullName>
    </recommendedName>
</protein>
<feature type="compositionally biased region" description="Basic and acidic residues" evidence="3">
    <location>
        <begin position="44"/>
        <end position="55"/>
    </location>
</feature>
<proteinExistence type="predicted"/>
<dbReference type="InterPro" id="IPR003593">
    <property type="entry name" value="AAA+_ATPase"/>
</dbReference>
<reference evidence="5" key="2">
    <citation type="submission" date="2021-01" db="UniProtKB">
        <authorList>
            <consortium name="EnsemblMetazoa"/>
        </authorList>
    </citation>
    <scope>IDENTIFICATION</scope>
</reference>
<feature type="compositionally biased region" description="Polar residues" evidence="3">
    <location>
        <begin position="303"/>
        <end position="319"/>
    </location>
</feature>
<dbReference type="KEGG" id="spu:115919212"/>
<dbReference type="PANTHER" id="PTHR20953:SF3">
    <property type="entry name" value="P-LOOP CONTAINING NUCLEOSIDE TRIPHOSPHATE HYDROLASES SUPERFAMILY PROTEIN"/>
    <property type="match status" value="1"/>
</dbReference>
<accession>A0A7M7MY69</accession>
<dbReference type="PANTHER" id="PTHR20953">
    <property type="entry name" value="KINASE-RELATED"/>
    <property type="match status" value="1"/>
</dbReference>
<feature type="compositionally biased region" description="Basic and acidic residues" evidence="3">
    <location>
        <begin position="530"/>
        <end position="544"/>
    </location>
</feature>
<evidence type="ECO:0000259" key="4">
    <source>
        <dbReference type="SMART" id="SM00382"/>
    </source>
</evidence>
<feature type="compositionally biased region" description="Basic residues" evidence="3">
    <location>
        <begin position="155"/>
        <end position="168"/>
    </location>
</feature>
<feature type="compositionally biased region" description="Polar residues" evidence="3">
    <location>
        <begin position="372"/>
        <end position="387"/>
    </location>
</feature>
<feature type="compositionally biased region" description="Polar residues" evidence="3">
    <location>
        <begin position="72"/>
        <end position="88"/>
    </location>
</feature>
<feature type="compositionally biased region" description="Basic residues" evidence="3">
    <location>
        <begin position="56"/>
        <end position="67"/>
    </location>
</feature>
<feature type="compositionally biased region" description="Basic and acidic residues" evidence="3">
    <location>
        <begin position="673"/>
        <end position="703"/>
    </location>
</feature>
<feature type="compositionally biased region" description="Polar residues" evidence="3">
    <location>
        <begin position="550"/>
        <end position="581"/>
    </location>
</feature>
<keyword evidence="1" id="KW-0547">Nucleotide-binding</keyword>
<feature type="compositionally biased region" description="Low complexity" evidence="3">
    <location>
        <begin position="792"/>
        <end position="919"/>
    </location>
</feature>
<feature type="compositionally biased region" description="Low complexity" evidence="3">
    <location>
        <begin position="356"/>
        <end position="370"/>
    </location>
</feature>
<dbReference type="RefSeq" id="XP_030828292.1">
    <property type="nucleotide sequence ID" value="XM_030972432.1"/>
</dbReference>